<comment type="caution">
    <text evidence="6">The sequence shown here is derived from an EMBL/GenBank/DDBJ whole genome shotgun (WGS) entry which is preliminary data.</text>
</comment>
<feature type="domain" description="RING-CH-type" evidence="5">
    <location>
        <begin position="36"/>
        <end position="85"/>
    </location>
</feature>
<proteinExistence type="predicted"/>
<feature type="compositionally biased region" description="Polar residues" evidence="4">
    <location>
        <begin position="297"/>
        <end position="314"/>
    </location>
</feature>
<gene>
    <name evidence="6" type="ORF">P4O66_009812</name>
</gene>
<dbReference type="Proteomes" id="UP001239994">
    <property type="component" value="Unassembled WGS sequence"/>
</dbReference>
<keyword evidence="3" id="KW-0862">Zinc</keyword>
<feature type="region of interest" description="Disordered" evidence="4">
    <location>
        <begin position="222"/>
        <end position="317"/>
    </location>
</feature>
<dbReference type="InterPro" id="IPR011016">
    <property type="entry name" value="Znf_RING-CH"/>
</dbReference>
<dbReference type="GO" id="GO:0008270">
    <property type="term" value="F:zinc ion binding"/>
    <property type="evidence" value="ECO:0007669"/>
    <property type="project" value="UniProtKB-KW"/>
</dbReference>
<feature type="compositionally biased region" description="Polar residues" evidence="4">
    <location>
        <begin position="263"/>
        <end position="280"/>
    </location>
</feature>
<protein>
    <recommendedName>
        <fullName evidence="5">RING-CH-type domain-containing protein</fullName>
    </recommendedName>
</protein>
<evidence type="ECO:0000259" key="5">
    <source>
        <dbReference type="SMART" id="SM00744"/>
    </source>
</evidence>
<dbReference type="EMBL" id="JAROKS010000015">
    <property type="protein sequence ID" value="KAK1796801.1"/>
    <property type="molecule type" value="Genomic_DNA"/>
</dbReference>
<evidence type="ECO:0000256" key="3">
    <source>
        <dbReference type="ARBA" id="ARBA00022833"/>
    </source>
</evidence>
<accession>A0AAD9DWR4</accession>
<evidence type="ECO:0000256" key="1">
    <source>
        <dbReference type="ARBA" id="ARBA00022723"/>
    </source>
</evidence>
<evidence type="ECO:0000313" key="6">
    <source>
        <dbReference type="EMBL" id="KAK1796801.1"/>
    </source>
</evidence>
<organism evidence="6 7">
    <name type="scientific">Electrophorus voltai</name>
    <dbReference type="NCBI Taxonomy" id="2609070"/>
    <lineage>
        <taxon>Eukaryota</taxon>
        <taxon>Metazoa</taxon>
        <taxon>Chordata</taxon>
        <taxon>Craniata</taxon>
        <taxon>Vertebrata</taxon>
        <taxon>Euteleostomi</taxon>
        <taxon>Actinopterygii</taxon>
        <taxon>Neopterygii</taxon>
        <taxon>Teleostei</taxon>
        <taxon>Ostariophysi</taxon>
        <taxon>Gymnotiformes</taxon>
        <taxon>Gymnotoidei</taxon>
        <taxon>Gymnotidae</taxon>
        <taxon>Electrophorus</taxon>
    </lineage>
</organism>
<keyword evidence="1" id="KW-0479">Metal-binding</keyword>
<reference evidence="6" key="1">
    <citation type="submission" date="2023-03" db="EMBL/GenBank/DDBJ databases">
        <title>Electrophorus voltai genome.</title>
        <authorList>
            <person name="Bian C."/>
        </authorList>
    </citation>
    <scope>NUCLEOTIDE SEQUENCE</scope>
    <source>
        <strain evidence="6">CB-2022</strain>
        <tissue evidence="6">Muscle</tissue>
    </source>
</reference>
<dbReference type="AlphaFoldDB" id="A0AAD9DWR4"/>
<name>A0AAD9DWR4_9TELE</name>
<keyword evidence="2" id="KW-0863">Zinc-finger</keyword>
<evidence type="ECO:0000256" key="2">
    <source>
        <dbReference type="ARBA" id="ARBA00022771"/>
    </source>
</evidence>
<evidence type="ECO:0000256" key="4">
    <source>
        <dbReference type="SAM" id="MobiDB-lite"/>
    </source>
</evidence>
<dbReference type="SMART" id="SM00744">
    <property type="entry name" value="RINGv"/>
    <property type="match status" value="1"/>
</dbReference>
<keyword evidence="7" id="KW-1185">Reference proteome</keyword>
<sequence length="461" mass="50881">MPLSALHFQHKEAVLREACKRCLPGAKSCLLGEMAECFICRDVRLAEGLRRFCDCKNLLAHHSCLLTWVTKGLSREDRLRCRACNSEVCTRTLAAREPARLDRRFRDEETPNAVRRNRVKRFPALERRFRYRGDTPLHGAEAGQFVELRASGAGEGQSPADVWEQQRHRRECCSYSSLDGTALQISSAISASQSLPATRAQASYCPSGNPSAGQLLPIRQPERRPATAHQATRAQASYCPSGNPSAGQLLPIRQPERRPATAHQATRAQASYCPSGNPSAGQLLPIRQPERRPATAHQATRAQASYCPSGNPNAGQLLPIRQPERRPATAHQATRTQASYCPSGIPPSCCSFAHKLNSATQNESLDLEIHDITKKGRKDSFHVAYFESFNQPACCFNGPQKQSCHRLYSLHCLELSCGPGSVSLVRRFAPIDPMRGLLRVMPECASEGRDDAQELSVHNSV</sequence>
<feature type="compositionally biased region" description="Polar residues" evidence="4">
    <location>
        <begin position="229"/>
        <end position="246"/>
    </location>
</feature>
<evidence type="ECO:0000313" key="7">
    <source>
        <dbReference type="Proteomes" id="UP001239994"/>
    </source>
</evidence>